<keyword evidence="5" id="KW-1185">Reference proteome</keyword>
<sequence>MGIPDIELNAINVPVKLVNEKTDMTDFALETQILEMIKQEFLKIALSINESITWDQDENILKRLFISSSKRERDDILYDVDKDCYLQNFIRTFQ</sequence>
<proteinExistence type="predicted"/>
<dbReference type="Proteomes" id="UP000663829">
    <property type="component" value="Unassembled WGS sequence"/>
</dbReference>
<dbReference type="EMBL" id="CAJOBC010062261">
    <property type="protein sequence ID" value="CAF4213885.1"/>
    <property type="molecule type" value="Genomic_DNA"/>
</dbReference>
<dbReference type="Proteomes" id="UP000682733">
    <property type="component" value="Unassembled WGS sequence"/>
</dbReference>
<dbReference type="EMBL" id="CAJNOK010006829">
    <property type="protein sequence ID" value="CAF1015693.1"/>
    <property type="molecule type" value="Genomic_DNA"/>
</dbReference>
<reference evidence="2" key="1">
    <citation type="submission" date="2021-02" db="EMBL/GenBank/DDBJ databases">
        <authorList>
            <person name="Nowell W R."/>
        </authorList>
    </citation>
    <scope>NUCLEOTIDE SEQUENCE</scope>
</reference>
<accession>A0A815H5J7</accession>
<dbReference type="AlphaFoldDB" id="A0A815H5J7"/>
<organism evidence="2 5">
    <name type="scientific">Didymodactylos carnosus</name>
    <dbReference type="NCBI Taxonomy" id="1234261"/>
    <lineage>
        <taxon>Eukaryota</taxon>
        <taxon>Metazoa</taxon>
        <taxon>Spiralia</taxon>
        <taxon>Gnathifera</taxon>
        <taxon>Rotifera</taxon>
        <taxon>Eurotatoria</taxon>
        <taxon>Bdelloidea</taxon>
        <taxon>Philodinida</taxon>
        <taxon>Philodinidae</taxon>
        <taxon>Didymodactylos</taxon>
    </lineage>
</organism>
<evidence type="ECO:0000313" key="3">
    <source>
        <dbReference type="EMBL" id="CAF3784761.1"/>
    </source>
</evidence>
<gene>
    <name evidence="2" type="ORF">GPM918_LOCUS30719</name>
    <name evidence="1" type="ORF">OVA965_LOCUS15270</name>
    <name evidence="4" type="ORF">SRO942_LOCUS31345</name>
    <name evidence="3" type="ORF">TMI583_LOCUS15276</name>
</gene>
<name>A0A815H5J7_9BILA</name>
<evidence type="ECO:0000313" key="5">
    <source>
        <dbReference type="Proteomes" id="UP000663829"/>
    </source>
</evidence>
<dbReference type="EMBL" id="CAJOBA010006838">
    <property type="protein sequence ID" value="CAF3784761.1"/>
    <property type="molecule type" value="Genomic_DNA"/>
</dbReference>
<evidence type="ECO:0000313" key="1">
    <source>
        <dbReference type="EMBL" id="CAF1015693.1"/>
    </source>
</evidence>
<comment type="caution">
    <text evidence="2">The sequence shown here is derived from an EMBL/GenBank/DDBJ whole genome shotgun (WGS) entry which is preliminary data.</text>
</comment>
<protein>
    <submittedName>
        <fullName evidence="2">Uncharacterized protein</fullName>
    </submittedName>
</protein>
<dbReference type="Proteomes" id="UP000681722">
    <property type="component" value="Unassembled WGS sequence"/>
</dbReference>
<evidence type="ECO:0000313" key="4">
    <source>
        <dbReference type="EMBL" id="CAF4213885.1"/>
    </source>
</evidence>
<dbReference type="Proteomes" id="UP000677228">
    <property type="component" value="Unassembled WGS sequence"/>
</dbReference>
<evidence type="ECO:0000313" key="2">
    <source>
        <dbReference type="EMBL" id="CAF1347069.1"/>
    </source>
</evidence>
<dbReference type="EMBL" id="CAJNOQ010014715">
    <property type="protein sequence ID" value="CAF1347069.1"/>
    <property type="molecule type" value="Genomic_DNA"/>
</dbReference>